<dbReference type="GO" id="GO:0003677">
    <property type="term" value="F:DNA binding"/>
    <property type="evidence" value="ECO:0007669"/>
    <property type="project" value="InterPro"/>
</dbReference>
<dbReference type="GO" id="GO:0009360">
    <property type="term" value="C:DNA polymerase III complex"/>
    <property type="evidence" value="ECO:0007669"/>
    <property type="project" value="InterPro"/>
</dbReference>
<evidence type="ECO:0000259" key="1">
    <source>
        <dbReference type="Pfam" id="PF06144"/>
    </source>
</evidence>
<dbReference type="SUPFAM" id="SSF52540">
    <property type="entry name" value="P-loop containing nucleoside triphosphate hydrolases"/>
    <property type="match status" value="1"/>
</dbReference>
<dbReference type="EMBL" id="AAZJ01000011">
    <property type="protein sequence ID" value="EDK13235.1"/>
    <property type="molecule type" value="Genomic_DNA"/>
</dbReference>
<proteinExistence type="predicted"/>
<evidence type="ECO:0000313" key="2">
    <source>
        <dbReference type="EMBL" id="EDK13235.1"/>
    </source>
</evidence>
<dbReference type="GO" id="GO:0003887">
    <property type="term" value="F:DNA-directed DNA polymerase activity"/>
    <property type="evidence" value="ECO:0007669"/>
    <property type="project" value="InterPro"/>
</dbReference>
<protein>
    <submittedName>
        <fullName evidence="2">DNA polymerase III subunit delta</fullName>
    </submittedName>
</protein>
<reference evidence="2 3" key="1">
    <citation type="journal article" date="2007" name="Genome Biol.">
        <title>Characterization and modeling of the Haemophilus influenzae core and supragenomes based on the complete genomic sequences of Rd and 12 clinical nontypeable strains.</title>
        <authorList>
            <person name="Hogg J.S."/>
            <person name="Hu F.Z."/>
            <person name="Janto B."/>
            <person name="Boissy R."/>
            <person name="Hayes J."/>
            <person name="Keefe R."/>
            <person name="Post J.C."/>
            <person name="Ehrlich G.D."/>
        </authorList>
    </citation>
    <scope>NUCLEOTIDE SEQUENCE [LARGE SCALE GENOMIC DNA]</scope>
    <source>
        <strain evidence="2 3">22.4-21</strain>
    </source>
</reference>
<organism evidence="2 3">
    <name type="scientific">Haemophilus influenzae 22.4-21</name>
    <dbReference type="NCBI Taxonomy" id="375063"/>
    <lineage>
        <taxon>Bacteria</taxon>
        <taxon>Pseudomonadati</taxon>
        <taxon>Pseudomonadota</taxon>
        <taxon>Gammaproteobacteria</taxon>
        <taxon>Pasteurellales</taxon>
        <taxon>Pasteurellaceae</taxon>
        <taxon>Haemophilus</taxon>
    </lineage>
</organism>
<dbReference type="Gene3D" id="3.40.50.300">
    <property type="entry name" value="P-loop containing nucleotide triphosphate hydrolases"/>
    <property type="match status" value="1"/>
</dbReference>
<dbReference type="InterPro" id="IPR027417">
    <property type="entry name" value="P-loop_NTPase"/>
</dbReference>
<dbReference type="InterPro" id="IPR010372">
    <property type="entry name" value="DNA_pol3_delta_N"/>
</dbReference>
<evidence type="ECO:0000313" key="3">
    <source>
        <dbReference type="Proteomes" id="UP000005596"/>
    </source>
</evidence>
<dbReference type="AlphaFoldDB" id="A4P028"/>
<feature type="domain" description="DNA polymerase III delta N-terminal" evidence="1">
    <location>
        <begin position="21"/>
        <end position="54"/>
    </location>
</feature>
<name>A4P028_HAEIF</name>
<dbReference type="Pfam" id="PF06144">
    <property type="entry name" value="DNA_pol3_delta"/>
    <property type="match status" value="1"/>
</dbReference>
<dbReference type="GO" id="GO:0006260">
    <property type="term" value="P:DNA replication"/>
    <property type="evidence" value="ECO:0007669"/>
    <property type="project" value="InterPro"/>
</dbReference>
<dbReference type="Proteomes" id="UP000005596">
    <property type="component" value="Unassembled WGS sequence"/>
</dbReference>
<dbReference type="BioCyc" id="HINF375063:G119K-1767-MONOMER"/>
<sequence>MNRIFPEQLNHHLAQGLARVYLLQGQDPLLLSETEDTLCQVANQQGFDEKILFRLIAKLIGRNL</sequence>
<gene>
    <name evidence="2" type="ORF">CGSHiR3021_11204</name>
</gene>
<accession>A4P028</accession>